<evidence type="ECO:0000313" key="1">
    <source>
        <dbReference type="EMBL" id="KAJ8682777.1"/>
    </source>
</evidence>
<comment type="caution">
    <text evidence="1">The sequence shown here is derived from an EMBL/GenBank/DDBJ whole genome shotgun (WGS) entry which is preliminary data.</text>
</comment>
<dbReference type="EMBL" id="CM056741">
    <property type="protein sequence ID" value="KAJ8682777.1"/>
    <property type="molecule type" value="Genomic_DNA"/>
</dbReference>
<keyword evidence="2" id="KW-1185">Reference proteome</keyword>
<protein>
    <submittedName>
        <fullName evidence="1">Uncharacterized protein</fullName>
    </submittedName>
</protein>
<reference evidence="1" key="1">
    <citation type="submission" date="2023-04" db="EMBL/GenBank/DDBJ databases">
        <title>A chromosome-level genome assembly of the parasitoid wasp Eretmocerus hayati.</title>
        <authorList>
            <person name="Zhong Y."/>
            <person name="Liu S."/>
            <person name="Liu Y."/>
        </authorList>
    </citation>
    <scope>NUCLEOTIDE SEQUENCE</scope>
    <source>
        <strain evidence="1">ZJU_SS_LIU_2023</strain>
    </source>
</reference>
<sequence>MEAGYDEDVSQNAFFQTLQQEHQPIFDRAIAEGWIICIPRCGSFTKGALTEEDILGHILIPDDELPGTHFHTLTDREVRLCNKTLTIEYDVGKPRTLDLLFEETFYTDDLSKYCVWCIEGLLEQETKASLDDVPTVTSLKECIDLIWSEVYDKNILKELESSVEEFARTHKNLENECLQMQRDLVNMVYAKSLKILMKDTKLRDRTIESRYFLQTIKVATETFVLHGLRKILPRAVSSCTASEDANLNKVIKNLHDLELRDFGIRPDLYEGVSRGKSEMSRLEGYFTVLGKIGCLKRAAKVVSQGESSVSSDELLPVLVYLVVKSGLASWCAQLVFMKQFRFSAGSPFEADEAGFLVTSLEAAVEHVKSGSLVKLAPPTPQHHQPQPSIAKNTNHHNGMTSSDSGSAGAGQYENIPTLADVMTSELFEHASKGNLAELQRIITEKAQEPPASEDTNGTSGSKLCHPLCMCDACERSLGRSRSTSTVESGMCWRDDRGLSCLHVACLHNQLTVVDFLLQRGADPNDTDSDGSTAIHCAAARGHQNALLLLLHSNGNPNAVDSRGNTALHLAADHGHDTCVRAILYFADQTRLMLNVNAQNLQGDTALHFASKWGYRAIVEILMEYGADPNCKNKRGQTVHSLAHNNHIARLLEGQRNGIPNGSSVYGTNHSSSDVSGDHNSTRNGSAISTHNRFGYRATLTDGMHKIDRLFAAVAEGDIRLASYYLGLEGPCSKAYSSERDELKFCHPLCNCEKCVSIEELSYERDTKPPIAINAVNSKGETALHIASAVGCTEIIQLLLDAGAKVNLVTRSEGRAPLHLACANDRVAAAKMLLNCGSCNPDAKDNARDTPLHLASRAANVRIVEMLVRHGANPRIRNLNGATPLDEVEAISSHDIFTNLALTNIAKILKSVAAGGPPPEPRICLEPPK</sequence>
<dbReference type="Proteomes" id="UP001239111">
    <property type="component" value="Chromosome 1"/>
</dbReference>
<evidence type="ECO:0000313" key="2">
    <source>
        <dbReference type="Proteomes" id="UP001239111"/>
    </source>
</evidence>
<accession>A0ACC2PHF5</accession>
<proteinExistence type="predicted"/>
<gene>
    <name evidence="1" type="ORF">QAD02_018569</name>
</gene>
<name>A0ACC2PHF5_9HYME</name>
<organism evidence="1 2">
    <name type="scientific">Eretmocerus hayati</name>
    <dbReference type="NCBI Taxonomy" id="131215"/>
    <lineage>
        <taxon>Eukaryota</taxon>
        <taxon>Metazoa</taxon>
        <taxon>Ecdysozoa</taxon>
        <taxon>Arthropoda</taxon>
        <taxon>Hexapoda</taxon>
        <taxon>Insecta</taxon>
        <taxon>Pterygota</taxon>
        <taxon>Neoptera</taxon>
        <taxon>Endopterygota</taxon>
        <taxon>Hymenoptera</taxon>
        <taxon>Apocrita</taxon>
        <taxon>Proctotrupomorpha</taxon>
        <taxon>Chalcidoidea</taxon>
        <taxon>Aphelinidae</taxon>
        <taxon>Aphelininae</taxon>
        <taxon>Eretmocerus</taxon>
    </lineage>
</organism>